<dbReference type="InterPro" id="IPR002060">
    <property type="entry name" value="Squ/phyt_synthse"/>
</dbReference>
<organism evidence="2">
    <name type="scientific">uncultured bacterium EIL107F05</name>
    <dbReference type="NCBI Taxonomy" id="1768198"/>
    <lineage>
        <taxon>Bacteria</taxon>
        <taxon>environmental samples</taxon>
    </lineage>
</organism>
<accession>A0A0U2VXK8</accession>
<dbReference type="EMBL" id="KT201085">
    <property type="protein sequence ID" value="ALS56031.1"/>
    <property type="molecule type" value="Genomic_DNA"/>
</dbReference>
<dbReference type="SFLD" id="SFLDG01018">
    <property type="entry name" value="Squalene/Phytoene_Synthase_Lik"/>
    <property type="match status" value="1"/>
</dbReference>
<dbReference type="InterPro" id="IPR044843">
    <property type="entry name" value="Trans_IPPS_bact-type"/>
</dbReference>
<dbReference type="InterPro" id="IPR033904">
    <property type="entry name" value="Trans_IPPS_HH"/>
</dbReference>
<dbReference type="SFLD" id="SFLDG01212">
    <property type="entry name" value="Phytoene_synthase_like"/>
    <property type="match status" value="1"/>
</dbReference>
<keyword evidence="1" id="KW-0808">Transferase</keyword>
<dbReference type="Gene3D" id="1.10.600.10">
    <property type="entry name" value="Farnesyl Diphosphate Synthase"/>
    <property type="match status" value="1"/>
</dbReference>
<dbReference type="Pfam" id="PF00494">
    <property type="entry name" value="SQS_PSY"/>
    <property type="match status" value="1"/>
</dbReference>
<dbReference type="GO" id="GO:0004311">
    <property type="term" value="F:geranylgeranyl diphosphate synthase activity"/>
    <property type="evidence" value="ECO:0007669"/>
    <property type="project" value="InterPro"/>
</dbReference>
<name>A0A0U2VXK8_9BACT</name>
<sequence length="297" mass="33011">MSKERLKKYGTTFHFASHFLSKAQMQSAAALYGICREIDDLADKQNNKMSAKNDLICLREALITRDHNHPMVAKALAIKPAINLDALIELTDGVLLDTEEVKIKSEAELLRYCYQVAGTVGLLMCDLFEVKDPVARHHAIDLGVAMQLTNICRDVKEDALNGRVYLPTELLGSVNAEDIVSPTATKGATVRHLVSYLLTEAEARYDSGISGLCFLPAQARLAILIAALTYREIGMVIADRGFDVWTGRAYTTKTQKWLIAFKGMVAFLFSKKPHQYQGFHDPALHRGLNPRPGVHWA</sequence>
<evidence type="ECO:0000313" key="2">
    <source>
        <dbReference type="EMBL" id="ALS56031.1"/>
    </source>
</evidence>
<proteinExistence type="predicted"/>
<dbReference type="AlphaFoldDB" id="A0A0U2VXK8"/>
<dbReference type="SUPFAM" id="SSF48576">
    <property type="entry name" value="Terpenoid synthases"/>
    <property type="match status" value="1"/>
</dbReference>
<dbReference type="PROSITE" id="PS01045">
    <property type="entry name" value="SQUALEN_PHYTOEN_SYN_2"/>
    <property type="match status" value="1"/>
</dbReference>
<dbReference type="PANTHER" id="PTHR31480">
    <property type="entry name" value="BIFUNCTIONAL LYCOPENE CYCLASE/PHYTOENE SYNTHASE"/>
    <property type="match status" value="1"/>
</dbReference>
<dbReference type="GO" id="GO:0016117">
    <property type="term" value="P:carotenoid biosynthetic process"/>
    <property type="evidence" value="ECO:0007669"/>
    <property type="project" value="UniProtKB-ARBA"/>
</dbReference>
<protein>
    <submittedName>
        <fullName evidence="2">Putative phytoene synthase</fullName>
    </submittedName>
</protein>
<dbReference type="SFLD" id="SFLDS00005">
    <property type="entry name" value="Isoprenoid_Synthase_Type_I"/>
    <property type="match status" value="1"/>
</dbReference>
<dbReference type="CDD" id="cd00683">
    <property type="entry name" value="Trans_IPPS_HH"/>
    <property type="match status" value="1"/>
</dbReference>
<dbReference type="GO" id="GO:0051996">
    <property type="term" value="F:squalene synthase [NAD(P)H] activity"/>
    <property type="evidence" value="ECO:0007669"/>
    <property type="project" value="InterPro"/>
</dbReference>
<dbReference type="InterPro" id="IPR019845">
    <property type="entry name" value="Squalene/phytoene_synthase_CS"/>
</dbReference>
<evidence type="ECO:0000256" key="1">
    <source>
        <dbReference type="ARBA" id="ARBA00022679"/>
    </source>
</evidence>
<dbReference type="InterPro" id="IPR008949">
    <property type="entry name" value="Isoprenoid_synthase_dom_sf"/>
</dbReference>
<reference evidence="2" key="1">
    <citation type="journal article" date="2016" name="ISME J.">
        <title>Functional metagenomic screen reveals new and diverse microbial rhodopsins.</title>
        <authorList>
            <person name="Pushkarev A."/>
            <person name="Beja O."/>
        </authorList>
    </citation>
    <scope>NUCLEOTIDE SEQUENCE</scope>
</reference>
<dbReference type="PROSITE" id="PS01044">
    <property type="entry name" value="SQUALEN_PHYTOEN_SYN_1"/>
    <property type="match status" value="1"/>
</dbReference>